<gene>
    <name evidence="8" type="ORF">LT85_0174</name>
</gene>
<dbReference type="GO" id="GO:0005886">
    <property type="term" value="C:plasma membrane"/>
    <property type="evidence" value="ECO:0007669"/>
    <property type="project" value="UniProtKB-SubCell"/>
</dbReference>
<dbReference type="STRING" id="279058.LT85_0174"/>
<dbReference type="OrthoDB" id="197262at2"/>
<evidence type="ECO:0000256" key="6">
    <source>
        <dbReference type="SAM" id="Phobius"/>
    </source>
</evidence>
<dbReference type="GO" id="GO:0020037">
    <property type="term" value="F:heme binding"/>
    <property type="evidence" value="ECO:0007669"/>
    <property type="project" value="TreeGrafter"/>
</dbReference>
<dbReference type="PANTHER" id="PTHR30485">
    <property type="entry name" value="NI/FE-HYDROGENASE 1 B-TYPE CYTOCHROME SUBUNIT"/>
    <property type="match status" value="1"/>
</dbReference>
<dbReference type="KEGG" id="care:LT85_0174"/>
<sequence>MTPADQPLPPQPVRRRIIHPLLVRATHWINAFAMVCMVMSGWAIYNASPLFGFDFPRWATLGGWLGGAIAWHLAAMWLLVANGLIYLCYGLSAGHFRRHFLPLRLRDLLRDIKDALTFKLAHQAGVYNAVQRLMYIVVLLLGVLVVASGLSIWKPVQLDSLVDLFGGYDTARRVHFAAMAGIVAFVAVHLALVLIVPSTLLPMLTGRAPRHSRKNASEQEQQA</sequence>
<dbReference type="HOGENOM" id="CLU_075520_1_0_4"/>
<evidence type="ECO:0000256" key="4">
    <source>
        <dbReference type="ARBA" id="ARBA00022989"/>
    </source>
</evidence>
<keyword evidence="5 6" id="KW-0472">Membrane</keyword>
<dbReference type="GO" id="GO:0009055">
    <property type="term" value="F:electron transfer activity"/>
    <property type="evidence" value="ECO:0007669"/>
    <property type="project" value="InterPro"/>
</dbReference>
<feature type="domain" description="Cytochrome b561 bacterial/Ni-hydrogenase" evidence="7">
    <location>
        <begin position="19"/>
        <end position="206"/>
    </location>
</feature>
<feature type="transmembrane region" description="Helical" evidence="6">
    <location>
        <begin position="133"/>
        <end position="156"/>
    </location>
</feature>
<dbReference type="Pfam" id="PF01292">
    <property type="entry name" value="Ni_hydr_CYTB"/>
    <property type="match status" value="1"/>
</dbReference>
<keyword evidence="3 6" id="KW-0812">Transmembrane</keyword>
<name>A0A0A1F6N9_9BURK</name>
<dbReference type="InterPro" id="IPR011577">
    <property type="entry name" value="Cyt_b561_bac/Ni-Hgenase"/>
</dbReference>
<dbReference type="PANTHER" id="PTHR30485:SF1">
    <property type="entry name" value="CYTOCHROME YDHU-RELATED"/>
    <property type="match status" value="1"/>
</dbReference>
<evidence type="ECO:0000256" key="2">
    <source>
        <dbReference type="ARBA" id="ARBA00022475"/>
    </source>
</evidence>
<evidence type="ECO:0000259" key="7">
    <source>
        <dbReference type="Pfam" id="PF01292"/>
    </source>
</evidence>
<reference evidence="9" key="1">
    <citation type="journal article" date="2014" name="Soil Biol. Biochem.">
        <title>Structure and function of bacterial communities in ageing soils: Insights from the Mendocino ecological staircase.</title>
        <authorList>
            <person name="Uroz S."/>
            <person name="Tech J.J."/>
            <person name="Sawaya N.A."/>
            <person name="Frey-Klett P."/>
            <person name="Leveau J.H.J."/>
        </authorList>
    </citation>
    <scope>NUCLEOTIDE SEQUENCE [LARGE SCALE GENOMIC DNA]</scope>
    <source>
        <strain evidence="9">Cal35</strain>
    </source>
</reference>
<keyword evidence="4 6" id="KW-1133">Transmembrane helix</keyword>
<dbReference type="Proteomes" id="UP000030302">
    <property type="component" value="Chromosome"/>
</dbReference>
<feature type="transmembrane region" description="Helical" evidence="6">
    <location>
        <begin position="176"/>
        <end position="204"/>
    </location>
</feature>
<dbReference type="InterPro" id="IPR051542">
    <property type="entry name" value="Hydrogenase_cytochrome"/>
</dbReference>
<keyword evidence="9" id="KW-1185">Reference proteome</keyword>
<evidence type="ECO:0000256" key="1">
    <source>
        <dbReference type="ARBA" id="ARBA00004651"/>
    </source>
</evidence>
<dbReference type="RefSeq" id="WP_052134464.1">
    <property type="nucleotide sequence ID" value="NZ_CP009962.1"/>
</dbReference>
<evidence type="ECO:0000313" key="9">
    <source>
        <dbReference type="Proteomes" id="UP000030302"/>
    </source>
</evidence>
<evidence type="ECO:0000313" key="8">
    <source>
        <dbReference type="EMBL" id="AIY39334.1"/>
    </source>
</evidence>
<feature type="transmembrane region" description="Helical" evidence="6">
    <location>
        <begin position="21"/>
        <end position="44"/>
    </location>
</feature>
<dbReference type="Gene3D" id="1.20.950.20">
    <property type="entry name" value="Transmembrane di-heme cytochromes, Chain C"/>
    <property type="match status" value="1"/>
</dbReference>
<evidence type="ECO:0000256" key="3">
    <source>
        <dbReference type="ARBA" id="ARBA00022692"/>
    </source>
</evidence>
<accession>A0A0A1F6N9</accession>
<dbReference type="GO" id="GO:0022904">
    <property type="term" value="P:respiratory electron transport chain"/>
    <property type="evidence" value="ECO:0007669"/>
    <property type="project" value="InterPro"/>
</dbReference>
<protein>
    <submittedName>
        <fullName evidence="8">Thiosulfate reductase cytochrome B subunit (Membrane anchoring protein)</fullName>
    </submittedName>
</protein>
<dbReference type="SUPFAM" id="SSF81342">
    <property type="entry name" value="Transmembrane di-heme cytochromes"/>
    <property type="match status" value="1"/>
</dbReference>
<comment type="subcellular location">
    <subcellularLocation>
        <location evidence="1">Cell membrane</location>
        <topology evidence="1">Multi-pass membrane protein</topology>
    </subcellularLocation>
</comment>
<dbReference type="AlphaFoldDB" id="A0A0A1F6N9"/>
<organism evidence="8 9">
    <name type="scientific">Collimonas arenae</name>
    <dbReference type="NCBI Taxonomy" id="279058"/>
    <lineage>
        <taxon>Bacteria</taxon>
        <taxon>Pseudomonadati</taxon>
        <taxon>Pseudomonadota</taxon>
        <taxon>Betaproteobacteria</taxon>
        <taxon>Burkholderiales</taxon>
        <taxon>Oxalobacteraceae</taxon>
        <taxon>Collimonas</taxon>
    </lineage>
</organism>
<keyword evidence="2" id="KW-1003">Cell membrane</keyword>
<proteinExistence type="predicted"/>
<dbReference type="InterPro" id="IPR016174">
    <property type="entry name" value="Di-haem_cyt_TM"/>
</dbReference>
<evidence type="ECO:0000256" key="5">
    <source>
        <dbReference type="ARBA" id="ARBA00023136"/>
    </source>
</evidence>
<dbReference type="EMBL" id="CP009962">
    <property type="protein sequence ID" value="AIY39334.1"/>
    <property type="molecule type" value="Genomic_DNA"/>
</dbReference>
<feature type="transmembrane region" description="Helical" evidence="6">
    <location>
        <begin position="64"/>
        <end position="89"/>
    </location>
</feature>